<reference evidence="1 2" key="1">
    <citation type="journal article" date="2014" name="Agronomy (Basel)">
        <title>A Draft Genome Sequence for Ensete ventricosum, the Drought-Tolerant Tree Against Hunger.</title>
        <authorList>
            <person name="Harrison J."/>
            <person name="Moore K.A."/>
            <person name="Paszkiewicz K."/>
            <person name="Jones T."/>
            <person name="Grant M."/>
            <person name="Ambacheew D."/>
            <person name="Muzemil S."/>
            <person name="Studholme D.J."/>
        </authorList>
    </citation>
    <scope>NUCLEOTIDE SEQUENCE [LARGE SCALE GENOMIC DNA]</scope>
</reference>
<protein>
    <submittedName>
        <fullName evidence="1">Uncharacterized protein</fullName>
    </submittedName>
</protein>
<gene>
    <name evidence="1" type="ORF">B296_00027932</name>
</gene>
<accession>A0A426XC64</accession>
<name>A0A426XC64_ENSVE</name>
<dbReference type="EMBL" id="AMZH03022780">
    <property type="protein sequence ID" value="RRT37030.1"/>
    <property type="molecule type" value="Genomic_DNA"/>
</dbReference>
<dbReference type="AlphaFoldDB" id="A0A426XC64"/>
<proteinExistence type="predicted"/>
<organism evidence="1 2">
    <name type="scientific">Ensete ventricosum</name>
    <name type="common">Abyssinian banana</name>
    <name type="synonym">Musa ensete</name>
    <dbReference type="NCBI Taxonomy" id="4639"/>
    <lineage>
        <taxon>Eukaryota</taxon>
        <taxon>Viridiplantae</taxon>
        <taxon>Streptophyta</taxon>
        <taxon>Embryophyta</taxon>
        <taxon>Tracheophyta</taxon>
        <taxon>Spermatophyta</taxon>
        <taxon>Magnoliopsida</taxon>
        <taxon>Liliopsida</taxon>
        <taxon>Zingiberales</taxon>
        <taxon>Musaceae</taxon>
        <taxon>Ensete</taxon>
    </lineage>
</organism>
<evidence type="ECO:0000313" key="2">
    <source>
        <dbReference type="Proteomes" id="UP000287651"/>
    </source>
</evidence>
<dbReference type="Proteomes" id="UP000287651">
    <property type="component" value="Unassembled WGS sequence"/>
</dbReference>
<comment type="caution">
    <text evidence="1">The sequence shown here is derived from an EMBL/GenBank/DDBJ whole genome shotgun (WGS) entry which is preliminary data.</text>
</comment>
<sequence length="84" mass="9187">MGRRCCFGRRPLRAGSVALHGCCPCWQSLMQAIALTGSRPNHGGCPLRPSCGRPNYRLPIRPCTRLLLLAATPTGNYPCKRPKP</sequence>
<evidence type="ECO:0000313" key="1">
    <source>
        <dbReference type="EMBL" id="RRT37030.1"/>
    </source>
</evidence>